<proteinExistence type="predicted"/>
<evidence type="ECO:0000313" key="13">
    <source>
        <dbReference type="Proteomes" id="UP000736583"/>
    </source>
</evidence>
<evidence type="ECO:0000256" key="3">
    <source>
        <dbReference type="ARBA" id="ARBA00022806"/>
    </source>
</evidence>
<dbReference type="CDD" id="cd17932">
    <property type="entry name" value="DEXQc_UvrD"/>
    <property type="match status" value="1"/>
</dbReference>
<reference evidence="12 13" key="1">
    <citation type="submission" date="2021-06" db="EMBL/GenBank/DDBJ databases">
        <authorList>
            <person name="Sun Q."/>
            <person name="Li D."/>
        </authorList>
    </citation>
    <scope>NUCLEOTIDE SEQUENCE [LARGE SCALE GENOMIC DNA]</scope>
    <source>
        <strain evidence="12 13">MSJ-4</strain>
    </source>
</reference>
<dbReference type="PANTHER" id="PTHR11070:SF2">
    <property type="entry name" value="ATP-DEPENDENT DNA HELICASE SRS2"/>
    <property type="match status" value="1"/>
</dbReference>
<dbReference type="InterPro" id="IPR014016">
    <property type="entry name" value="UvrD-like_ATP-bd"/>
</dbReference>
<evidence type="ECO:0000256" key="8">
    <source>
        <dbReference type="ARBA" id="ARBA00048988"/>
    </source>
</evidence>
<evidence type="ECO:0000313" key="12">
    <source>
        <dbReference type="EMBL" id="MBU5592833.1"/>
    </source>
</evidence>
<dbReference type="Pfam" id="PF13361">
    <property type="entry name" value="UvrD_C"/>
    <property type="match status" value="1"/>
</dbReference>
<feature type="domain" description="UvrD-like helicase ATP-binding" evidence="10">
    <location>
        <begin position="3"/>
        <end position="271"/>
    </location>
</feature>
<dbReference type="InterPro" id="IPR014017">
    <property type="entry name" value="DNA_helicase_UvrD-like_C"/>
</dbReference>
<evidence type="ECO:0000256" key="9">
    <source>
        <dbReference type="PROSITE-ProRule" id="PRU00560"/>
    </source>
</evidence>
<evidence type="ECO:0000256" key="2">
    <source>
        <dbReference type="ARBA" id="ARBA00022801"/>
    </source>
</evidence>
<feature type="domain" description="UvrD-like helicase C-terminal" evidence="11">
    <location>
        <begin position="272"/>
        <end position="539"/>
    </location>
</feature>
<evidence type="ECO:0000256" key="6">
    <source>
        <dbReference type="ARBA" id="ARBA00034617"/>
    </source>
</evidence>
<protein>
    <recommendedName>
        <fullName evidence="7">DNA 3'-5' helicase</fullName>
        <ecNumber evidence="7">5.6.2.4</ecNumber>
    </recommendedName>
</protein>
<evidence type="ECO:0000256" key="5">
    <source>
        <dbReference type="ARBA" id="ARBA00023235"/>
    </source>
</evidence>
<dbReference type="Proteomes" id="UP000736583">
    <property type="component" value="Unassembled WGS sequence"/>
</dbReference>
<keyword evidence="13" id="KW-1185">Reference proteome</keyword>
<dbReference type="InterPro" id="IPR000212">
    <property type="entry name" value="DNA_helicase_UvrD/REP"/>
</dbReference>
<dbReference type="RefSeq" id="WP_216457544.1">
    <property type="nucleotide sequence ID" value="NZ_JAHLQL010000005.1"/>
</dbReference>
<sequence length="667" mass="78761">MQFSLDKYQKEAVRTKKRNLLVISAPGSGKTTVIVNRVDYIVKDLGINPDNIIVITFTRAAAQNMKERYLNMTKGKRSPFFGTFHGLFYKICSRHYNEVKLIEQRDTYRIINNVLIKYLDEIGEEKVKEVINDISLFKSSSINLEDFNSNIDKDVFVHCFEAYEKYKEEKGLWDFDDLQIKTVELFMKNPNILEGYRNLFKYILVDEFQDCDDIQINILKLLNRDNSIFAVGDEDQCIYSFRGSKPECMVRFSDIFYQGEKVYLSYNYRSAENIVEVSKSLIEFNKMRNKKIIKAYRHDRKPIFNKQVLDETFQGEDIAEKISVYKAMKGSHYKDNAILYRTNFEARAVIDTFIRKKIPFMLLDKEYNFFEHFICKDMLGYLKLSIDPFHRESFCRIINKPFRYISKVNLDKVRNHKYQDNCFDILKAIEGMATFQIKSVEDIKKDILWLNKISLRSAIDFIITDLGYINYLREYSEKFKVKLGDLEDILEEFKNSSEGYNNIISFLAHVETVKEEVEKSKNIRNKDAVIMSTIHGVKGMEFKNVYIINCNDEVIPHISSGKESLEEERRLFYVAITRAIDNLHIYSTQYMTGKKRQISPFIKECNFKEEKLTMPYKEGDRIYHNSFKEGVIKSISEDEIDISFIDGLERRFDFKTLYMNNLIKKIS</sequence>
<dbReference type="PROSITE" id="PS51198">
    <property type="entry name" value="UVRD_HELICASE_ATP_BIND"/>
    <property type="match status" value="1"/>
</dbReference>
<keyword evidence="1 9" id="KW-0547">Nucleotide-binding</keyword>
<evidence type="ECO:0000256" key="7">
    <source>
        <dbReference type="ARBA" id="ARBA00034808"/>
    </source>
</evidence>
<organism evidence="12 13">
    <name type="scientific">Clostridium simiarum</name>
    <dbReference type="NCBI Taxonomy" id="2841506"/>
    <lineage>
        <taxon>Bacteria</taxon>
        <taxon>Bacillati</taxon>
        <taxon>Bacillota</taxon>
        <taxon>Clostridia</taxon>
        <taxon>Eubacteriales</taxon>
        <taxon>Clostridiaceae</taxon>
        <taxon>Clostridium</taxon>
    </lineage>
</organism>
<comment type="caution">
    <text evidence="12">The sequence shown here is derived from an EMBL/GenBank/DDBJ whole genome shotgun (WGS) entry which is preliminary data.</text>
</comment>
<gene>
    <name evidence="12" type="ORF">KQI89_13855</name>
</gene>
<evidence type="ECO:0000259" key="11">
    <source>
        <dbReference type="PROSITE" id="PS51217"/>
    </source>
</evidence>
<comment type="catalytic activity">
    <reaction evidence="6">
        <text>Couples ATP hydrolysis with the unwinding of duplex DNA by translocating in the 3'-5' direction.</text>
        <dbReference type="EC" id="5.6.2.4"/>
    </reaction>
</comment>
<dbReference type="PROSITE" id="PS51217">
    <property type="entry name" value="UVRD_HELICASE_CTER"/>
    <property type="match status" value="1"/>
</dbReference>
<comment type="catalytic activity">
    <reaction evidence="8">
        <text>ATP + H2O = ADP + phosphate + H(+)</text>
        <dbReference type="Rhea" id="RHEA:13065"/>
        <dbReference type="ChEBI" id="CHEBI:15377"/>
        <dbReference type="ChEBI" id="CHEBI:15378"/>
        <dbReference type="ChEBI" id="CHEBI:30616"/>
        <dbReference type="ChEBI" id="CHEBI:43474"/>
        <dbReference type="ChEBI" id="CHEBI:456216"/>
        <dbReference type="EC" id="5.6.2.4"/>
    </reaction>
</comment>
<evidence type="ECO:0000256" key="4">
    <source>
        <dbReference type="ARBA" id="ARBA00022840"/>
    </source>
</evidence>
<dbReference type="GO" id="GO:0004386">
    <property type="term" value="F:helicase activity"/>
    <property type="evidence" value="ECO:0007669"/>
    <property type="project" value="UniProtKB-KW"/>
</dbReference>
<evidence type="ECO:0000259" key="10">
    <source>
        <dbReference type="PROSITE" id="PS51198"/>
    </source>
</evidence>
<accession>A0ABS6F3K1</accession>
<feature type="binding site" evidence="9">
    <location>
        <begin position="24"/>
        <end position="31"/>
    </location>
    <ligand>
        <name>ATP</name>
        <dbReference type="ChEBI" id="CHEBI:30616"/>
    </ligand>
</feature>
<keyword evidence="2 9" id="KW-0378">Hydrolase</keyword>
<keyword evidence="5" id="KW-0413">Isomerase</keyword>
<keyword evidence="4 9" id="KW-0067">ATP-binding</keyword>
<evidence type="ECO:0000256" key="1">
    <source>
        <dbReference type="ARBA" id="ARBA00022741"/>
    </source>
</evidence>
<dbReference type="EMBL" id="JAHLQL010000005">
    <property type="protein sequence ID" value="MBU5592833.1"/>
    <property type="molecule type" value="Genomic_DNA"/>
</dbReference>
<dbReference type="PANTHER" id="PTHR11070">
    <property type="entry name" value="UVRD / RECB / PCRA DNA HELICASE FAMILY MEMBER"/>
    <property type="match status" value="1"/>
</dbReference>
<keyword evidence="3 9" id="KW-0347">Helicase</keyword>
<dbReference type="Pfam" id="PF00580">
    <property type="entry name" value="UvrD-helicase"/>
    <property type="match status" value="1"/>
</dbReference>
<dbReference type="EC" id="5.6.2.4" evidence="7"/>
<name>A0ABS6F3K1_9CLOT</name>